<protein>
    <recommendedName>
        <fullName evidence="2">histidine kinase</fullName>
        <ecNumber evidence="2">2.7.13.3</ecNumber>
    </recommendedName>
</protein>
<dbReference type="InterPro" id="IPR005467">
    <property type="entry name" value="His_kinase_dom"/>
</dbReference>
<dbReference type="Gene3D" id="1.10.287.130">
    <property type="match status" value="1"/>
</dbReference>
<dbReference type="InterPro" id="IPR003594">
    <property type="entry name" value="HATPase_dom"/>
</dbReference>
<reference evidence="9 10" key="1">
    <citation type="submission" date="2017-02" db="EMBL/GenBank/DDBJ databases">
        <authorList>
            <person name="Peterson S.W."/>
        </authorList>
    </citation>
    <scope>NUCLEOTIDE SEQUENCE [LARGE SCALE GENOMIC DNA]</scope>
    <source>
        <strain evidence="9 10">ATCC BAA-909</strain>
    </source>
</reference>
<evidence type="ECO:0000256" key="4">
    <source>
        <dbReference type="ARBA" id="ARBA00022679"/>
    </source>
</evidence>
<dbReference type="InterPro" id="IPR050351">
    <property type="entry name" value="BphY/WalK/GraS-like"/>
</dbReference>
<keyword evidence="4" id="KW-0808">Transferase</keyword>
<dbReference type="Pfam" id="PF02518">
    <property type="entry name" value="HATPase_c"/>
    <property type="match status" value="1"/>
</dbReference>
<dbReference type="Pfam" id="PF00512">
    <property type="entry name" value="HisKA"/>
    <property type="match status" value="1"/>
</dbReference>
<comment type="catalytic activity">
    <reaction evidence="1">
        <text>ATP + protein L-histidine = ADP + protein N-phospho-L-histidine.</text>
        <dbReference type="EC" id="2.7.13.3"/>
    </reaction>
</comment>
<dbReference type="AlphaFoldDB" id="A0A1T4KTG0"/>
<dbReference type="Gene3D" id="3.30.565.10">
    <property type="entry name" value="Histidine kinase-like ATPase, C-terminal domain"/>
    <property type="match status" value="1"/>
</dbReference>
<sequence>MTKKADIQLEQILNDQTEILNGQTEFSEEHYFVVTIDSEHNLKIIKRNNINEKELKKISLFLKQINFSKKKGFIDRYRFLIEKNNLSTKIAFIVKSGNLSMLKNNLHSQILFSIFGIGIIFFVLIFVSKIIVLPLKKSEKLQKEFITSASHALKTPLTIISTSADLLETESNELKGNEWLKIIKSQIKNLTKMTNNLVTISKMQENQNSIKIKFPLSDVCEETVETFMGIIKLNNQQLQKSINKNISYFGNEDEIRQLLSIILENACKYAGRNGEIKISLQKTRFSIEIIVENTSQFYDEIELNKLFHRFYRGKNTTQNGFGIGLSVAKTILENHSGKIKLYMNNDKFCIRIKL</sequence>
<evidence type="ECO:0000256" key="6">
    <source>
        <dbReference type="ARBA" id="ARBA00023012"/>
    </source>
</evidence>
<dbReference type="GO" id="GO:0004721">
    <property type="term" value="F:phosphoprotein phosphatase activity"/>
    <property type="evidence" value="ECO:0007669"/>
    <property type="project" value="TreeGrafter"/>
</dbReference>
<evidence type="ECO:0000256" key="3">
    <source>
        <dbReference type="ARBA" id="ARBA00022553"/>
    </source>
</evidence>
<dbReference type="SMART" id="SM00388">
    <property type="entry name" value="HisKA"/>
    <property type="match status" value="1"/>
</dbReference>
<dbReference type="EC" id="2.7.13.3" evidence="2"/>
<evidence type="ECO:0000313" key="9">
    <source>
        <dbReference type="EMBL" id="SJZ45734.1"/>
    </source>
</evidence>
<keyword evidence="7" id="KW-0812">Transmembrane</keyword>
<keyword evidence="3" id="KW-0597">Phosphoprotein</keyword>
<organism evidence="9 10">
    <name type="scientific">Treponema berlinense</name>
    <dbReference type="NCBI Taxonomy" id="225004"/>
    <lineage>
        <taxon>Bacteria</taxon>
        <taxon>Pseudomonadati</taxon>
        <taxon>Spirochaetota</taxon>
        <taxon>Spirochaetia</taxon>
        <taxon>Spirochaetales</taxon>
        <taxon>Treponemataceae</taxon>
        <taxon>Treponema</taxon>
    </lineage>
</organism>
<evidence type="ECO:0000313" key="10">
    <source>
        <dbReference type="Proteomes" id="UP000190395"/>
    </source>
</evidence>
<keyword evidence="10" id="KW-1185">Reference proteome</keyword>
<dbReference type="RefSeq" id="WP_078930060.1">
    <property type="nucleotide sequence ID" value="NZ_FUXC01000001.1"/>
</dbReference>
<name>A0A1T4KTG0_9SPIR</name>
<dbReference type="PANTHER" id="PTHR45453:SF1">
    <property type="entry name" value="PHOSPHATE REGULON SENSOR PROTEIN PHOR"/>
    <property type="match status" value="1"/>
</dbReference>
<evidence type="ECO:0000256" key="2">
    <source>
        <dbReference type="ARBA" id="ARBA00012438"/>
    </source>
</evidence>
<evidence type="ECO:0000256" key="5">
    <source>
        <dbReference type="ARBA" id="ARBA00022777"/>
    </source>
</evidence>
<accession>A0A1T4KTG0</accession>
<dbReference type="PROSITE" id="PS50109">
    <property type="entry name" value="HIS_KIN"/>
    <property type="match status" value="1"/>
</dbReference>
<feature type="transmembrane region" description="Helical" evidence="7">
    <location>
        <begin position="110"/>
        <end position="133"/>
    </location>
</feature>
<dbReference type="InterPro" id="IPR036097">
    <property type="entry name" value="HisK_dim/P_sf"/>
</dbReference>
<dbReference type="GeneID" id="303366582"/>
<dbReference type="SUPFAM" id="SSF47384">
    <property type="entry name" value="Homodimeric domain of signal transducing histidine kinase"/>
    <property type="match status" value="1"/>
</dbReference>
<dbReference type="CDD" id="cd00082">
    <property type="entry name" value="HisKA"/>
    <property type="match status" value="1"/>
</dbReference>
<dbReference type="EMBL" id="FUXC01000001">
    <property type="protein sequence ID" value="SJZ45734.1"/>
    <property type="molecule type" value="Genomic_DNA"/>
</dbReference>
<proteinExistence type="predicted"/>
<dbReference type="GO" id="GO:0000155">
    <property type="term" value="F:phosphorelay sensor kinase activity"/>
    <property type="evidence" value="ECO:0007669"/>
    <property type="project" value="InterPro"/>
</dbReference>
<dbReference type="SUPFAM" id="SSF55874">
    <property type="entry name" value="ATPase domain of HSP90 chaperone/DNA topoisomerase II/histidine kinase"/>
    <property type="match status" value="1"/>
</dbReference>
<dbReference type="PANTHER" id="PTHR45453">
    <property type="entry name" value="PHOSPHATE REGULON SENSOR PROTEIN PHOR"/>
    <property type="match status" value="1"/>
</dbReference>
<feature type="domain" description="Histidine kinase" evidence="8">
    <location>
        <begin position="148"/>
        <end position="354"/>
    </location>
</feature>
<dbReference type="PRINTS" id="PR00344">
    <property type="entry name" value="BCTRLSENSOR"/>
</dbReference>
<evidence type="ECO:0000259" key="8">
    <source>
        <dbReference type="PROSITE" id="PS50109"/>
    </source>
</evidence>
<keyword evidence="6" id="KW-0902">Two-component regulatory system</keyword>
<evidence type="ECO:0000256" key="1">
    <source>
        <dbReference type="ARBA" id="ARBA00000085"/>
    </source>
</evidence>
<dbReference type="InterPro" id="IPR004358">
    <property type="entry name" value="Sig_transdc_His_kin-like_C"/>
</dbReference>
<dbReference type="SMART" id="SM00387">
    <property type="entry name" value="HATPase_c"/>
    <property type="match status" value="1"/>
</dbReference>
<dbReference type="STRING" id="225004.SAMN02745152_00305"/>
<dbReference type="InterPro" id="IPR036890">
    <property type="entry name" value="HATPase_C_sf"/>
</dbReference>
<keyword evidence="7" id="KW-0472">Membrane</keyword>
<dbReference type="OrthoDB" id="9813151at2"/>
<evidence type="ECO:0000256" key="7">
    <source>
        <dbReference type="SAM" id="Phobius"/>
    </source>
</evidence>
<keyword evidence="5 9" id="KW-0418">Kinase</keyword>
<dbReference type="InterPro" id="IPR003661">
    <property type="entry name" value="HisK_dim/P_dom"/>
</dbReference>
<keyword evidence="7" id="KW-1133">Transmembrane helix</keyword>
<dbReference type="GO" id="GO:0016036">
    <property type="term" value="P:cellular response to phosphate starvation"/>
    <property type="evidence" value="ECO:0007669"/>
    <property type="project" value="TreeGrafter"/>
</dbReference>
<dbReference type="Proteomes" id="UP000190395">
    <property type="component" value="Unassembled WGS sequence"/>
</dbReference>
<gene>
    <name evidence="9" type="ORF">SAMN02745152_00305</name>
</gene>
<dbReference type="GO" id="GO:0005886">
    <property type="term" value="C:plasma membrane"/>
    <property type="evidence" value="ECO:0007669"/>
    <property type="project" value="TreeGrafter"/>
</dbReference>